<dbReference type="Pfam" id="PF11924">
    <property type="entry name" value="IAT_beta"/>
    <property type="match status" value="1"/>
</dbReference>
<dbReference type="RefSeq" id="WP_019441743.1">
    <property type="nucleotide sequence ID" value="NZ_ALOE01000020.1"/>
</dbReference>
<dbReference type="EMBL" id="CP044399">
    <property type="protein sequence ID" value="QFI39093.1"/>
    <property type="molecule type" value="Genomic_DNA"/>
</dbReference>
<evidence type="ECO:0000256" key="1">
    <source>
        <dbReference type="ARBA" id="ARBA00010116"/>
    </source>
</evidence>
<evidence type="ECO:0000259" key="4">
    <source>
        <dbReference type="Pfam" id="PF11924"/>
    </source>
</evidence>
<dbReference type="InterPro" id="IPR051715">
    <property type="entry name" value="Intimin-Invasin_domain"/>
</dbReference>
<feature type="domain" description="Inverse autotransporter beta-domain" evidence="4">
    <location>
        <begin position="127"/>
        <end position="295"/>
    </location>
</feature>
<evidence type="ECO:0000313" key="5">
    <source>
        <dbReference type="EMBL" id="QFI39093.1"/>
    </source>
</evidence>
<gene>
    <name evidence="5" type="ORF">FR932_15120</name>
</gene>
<dbReference type="OrthoDB" id="8320584at2"/>
<feature type="chain" id="PRO_5023889388" evidence="3">
    <location>
        <begin position="28"/>
        <end position="323"/>
    </location>
</feature>
<evidence type="ECO:0000256" key="2">
    <source>
        <dbReference type="SAM" id="MobiDB-lite"/>
    </source>
</evidence>
<dbReference type="Gene3D" id="2.40.160.160">
    <property type="entry name" value="Inverse autotransporter, beta-domain"/>
    <property type="match status" value="1"/>
</dbReference>
<dbReference type="InterPro" id="IPR024519">
    <property type="entry name" value="IAT_beta"/>
</dbReference>
<organism evidence="5 6">
    <name type="scientific">Moritella marina ATCC 15381</name>
    <dbReference type="NCBI Taxonomy" id="1202962"/>
    <lineage>
        <taxon>Bacteria</taxon>
        <taxon>Pseudomonadati</taxon>
        <taxon>Pseudomonadota</taxon>
        <taxon>Gammaproteobacteria</taxon>
        <taxon>Alteromonadales</taxon>
        <taxon>Moritellaceae</taxon>
        <taxon>Moritella</taxon>
    </lineage>
</organism>
<reference evidence="5 6" key="1">
    <citation type="submission" date="2019-09" db="EMBL/GenBank/DDBJ databases">
        <title>Hybrid Assembly of the complete Genome of the Deep-Sea Bacterium Moritella marina from long Nanopore and Illumina reads.</title>
        <authorList>
            <person name="Magin S."/>
            <person name="Georgoulis A."/>
            <person name="Papadimitriou K."/>
            <person name="Iliakis G."/>
            <person name="Vorgias C.E."/>
        </authorList>
    </citation>
    <scope>NUCLEOTIDE SEQUENCE [LARGE SCALE GENOMIC DNA]</scope>
    <source>
        <strain evidence="5 6">MP-1</strain>
    </source>
</reference>
<feature type="region of interest" description="Disordered" evidence="2">
    <location>
        <begin position="50"/>
        <end position="70"/>
    </location>
</feature>
<keyword evidence="6" id="KW-1185">Reference proteome</keyword>
<dbReference type="AlphaFoldDB" id="A0A5J6WLY2"/>
<accession>A0A5J6WLY2</accession>
<feature type="signal peptide" evidence="3">
    <location>
        <begin position="1"/>
        <end position="27"/>
    </location>
</feature>
<dbReference type="GO" id="GO:0009279">
    <property type="term" value="C:cell outer membrane"/>
    <property type="evidence" value="ECO:0007669"/>
    <property type="project" value="TreeGrafter"/>
</dbReference>
<evidence type="ECO:0000256" key="3">
    <source>
        <dbReference type="SAM" id="SignalP"/>
    </source>
</evidence>
<proteinExistence type="inferred from homology"/>
<comment type="similarity">
    <text evidence="1">Belongs to the intimin/invasin family.</text>
</comment>
<dbReference type="Proteomes" id="UP000327424">
    <property type="component" value="Chromosome"/>
</dbReference>
<dbReference type="PANTHER" id="PTHR39576">
    <property type="entry name" value="ATTACHING AND EFFACING PROTEIN HOMOLOG-RELATED-RELATED"/>
    <property type="match status" value="1"/>
</dbReference>
<protein>
    <submittedName>
        <fullName evidence="5">Inverse autotransporter beta-barrel domain-containing protein</fullName>
    </submittedName>
</protein>
<dbReference type="InterPro" id="IPR038177">
    <property type="entry name" value="IAT_beta_sf"/>
</dbReference>
<sequence length="323" mass="36499">MRLRASLPAVSLFFAILLLPFATSIVAAEDKYYSESEGKISNDGYWGKKRGHVGGEEQRKPTPPTVDPQEPEFEAFEFTRPLYSKLSFGLLLQSNYDDYERHGSSLANNPGFDYVVDNVFTDDLVWQANIDYKNDDILISNGIGILPEDSLIGVGVNAFWDMEAGSGEQRLSVGTKYDDPNYVFNLSSNIYFPVSGTGEEDDLVNSMDIRAEGAITPTLQFHSSFEYFFGDNIQINDDYDPTNNSHKLTAGLDYTPIPLLQFGVEATKVKEHDVGYGVYLYFNYDPWRPLNEQLELILDNDFSMHEMIPFSRSKVLPRTAESY</sequence>
<keyword evidence="3" id="KW-0732">Signal</keyword>
<name>A0A5J6WLY2_MORMI</name>
<dbReference type="KEGG" id="mmaa:FR932_15120"/>
<dbReference type="PANTHER" id="PTHR39576:SF2">
    <property type="entry name" value="ATTACHING AND EFFACING PROTEIN HOMOLOG-RELATED"/>
    <property type="match status" value="1"/>
</dbReference>
<evidence type="ECO:0000313" key="6">
    <source>
        <dbReference type="Proteomes" id="UP000327424"/>
    </source>
</evidence>